<dbReference type="InterPro" id="IPR026444">
    <property type="entry name" value="Secre_tail"/>
</dbReference>
<dbReference type="Proteomes" id="UP001380186">
    <property type="component" value="Chromosome"/>
</dbReference>
<dbReference type="NCBIfam" id="TIGR04183">
    <property type="entry name" value="Por_Secre_tail"/>
    <property type="match status" value="1"/>
</dbReference>
<feature type="chain" id="PRO_5046490193" evidence="2">
    <location>
        <begin position="19"/>
        <end position="331"/>
    </location>
</feature>
<feature type="domain" description="Secretion system C-terminal sorting" evidence="3">
    <location>
        <begin position="262"/>
        <end position="329"/>
    </location>
</feature>
<keyword evidence="1 2" id="KW-0732">Signal</keyword>
<proteinExistence type="predicted"/>
<gene>
    <name evidence="4" type="ORF">CRDW_20550</name>
</gene>
<dbReference type="EMBL" id="AP029022">
    <property type="protein sequence ID" value="BEV04681.1"/>
    <property type="molecule type" value="Genomic_DNA"/>
</dbReference>
<evidence type="ECO:0000256" key="1">
    <source>
        <dbReference type="ARBA" id="ARBA00022729"/>
    </source>
</evidence>
<reference evidence="4 5" key="1">
    <citation type="journal article" date="2020" name="Microbes Environ.">
        <title>Synthetic bacterial community of duckweed: a simple and stable system to study plant-microbe interactions.</title>
        <authorList>
            <person name="Ishizawa H."/>
            <person name="Tada M."/>
            <person name="Kuroda M."/>
            <person name="Inoue D."/>
            <person name="Futamata H."/>
            <person name="Ike M."/>
        </authorList>
    </citation>
    <scope>NUCLEOTIDE SEQUENCE [LARGE SCALE GENOMIC DNA]</scope>
    <source>
        <strain evidence="4 5">DW100</strain>
    </source>
</reference>
<feature type="signal peptide" evidence="2">
    <location>
        <begin position="1"/>
        <end position="18"/>
    </location>
</feature>
<protein>
    <submittedName>
        <fullName evidence="4">T9SS type A sorting domain-containing protein</fullName>
    </submittedName>
</protein>
<sequence>MNKSHVMVLLLSSSLVFAQQELRTENYEKYPTAQSVRGKKQQSSKDGLLVAEGIMSYPGYGTTTKHFVIGQSGIAQSISTKVSKEEGTLLVSFMVNFSNVDASKELTLLDLKVPTSAYKGNSFAQLAVKNQGSQFAMSLIDSKNPENRANPVNGFTYNEDHLVVLRVSNFNTAKATCELFVDESINNLKGSIAKLQGLQLPLKKQHEATGEILFTSVLHQDKKGTTTDGKAGLLKISRGTEKSINDLVNAESTKLVATNARQGVLQLFTNNTYQNAEIIIYGIAGNLVQRLSNVTINRNTQELRINQLQQGVYMFSIQDSKNQYQTKFIAK</sequence>
<organism evidence="4 5">
    <name type="scientific">Chryseobacterium gambrini</name>
    <dbReference type="NCBI Taxonomy" id="373672"/>
    <lineage>
        <taxon>Bacteria</taxon>
        <taxon>Pseudomonadati</taxon>
        <taxon>Bacteroidota</taxon>
        <taxon>Flavobacteriia</taxon>
        <taxon>Flavobacteriales</taxon>
        <taxon>Weeksellaceae</taxon>
        <taxon>Chryseobacterium group</taxon>
        <taxon>Chryseobacterium</taxon>
    </lineage>
</organism>
<evidence type="ECO:0000313" key="4">
    <source>
        <dbReference type="EMBL" id="BEV04681.1"/>
    </source>
</evidence>
<evidence type="ECO:0000259" key="3">
    <source>
        <dbReference type="Pfam" id="PF18962"/>
    </source>
</evidence>
<accession>A0ABM8K6P3</accession>
<evidence type="ECO:0000313" key="5">
    <source>
        <dbReference type="Proteomes" id="UP001380186"/>
    </source>
</evidence>
<evidence type="ECO:0000256" key="2">
    <source>
        <dbReference type="SAM" id="SignalP"/>
    </source>
</evidence>
<keyword evidence="5" id="KW-1185">Reference proteome</keyword>
<dbReference type="Pfam" id="PF18962">
    <property type="entry name" value="Por_Secre_tail"/>
    <property type="match status" value="1"/>
</dbReference>
<dbReference type="RefSeq" id="WP_338612570.1">
    <property type="nucleotide sequence ID" value="NZ_AP029022.1"/>
</dbReference>
<name>A0ABM8K6P3_9FLAO</name>